<dbReference type="SUPFAM" id="SSF52540">
    <property type="entry name" value="P-loop containing nucleoside triphosphate hydrolases"/>
    <property type="match status" value="1"/>
</dbReference>
<dbReference type="GO" id="GO:0005525">
    <property type="term" value="F:GTP binding"/>
    <property type="evidence" value="ECO:0007669"/>
    <property type="project" value="UniProtKB-UniRule"/>
</dbReference>
<dbReference type="RefSeq" id="WP_129207464.1">
    <property type="nucleotide sequence ID" value="NZ_BMGU01000001.1"/>
</dbReference>
<reference evidence="5 6" key="1">
    <citation type="journal article" date="2016" name="Int. J. Syst. Evol. Microbiol.">
        <title>Acidipila dinghuensis sp. nov., an acidobacterium isolated from forest soil.</title>
        <authorList>
            <person name="Jiang Y.W."/>
            <person name="Wang J."/>
            <person name="Chen M.H."/>
            <person name="Lv Y.Y."/>
            <person name="Qiu L.H."/>
        </authorList>
    </citation>
    <scope>NUCLEOTIDE SEQUENCE [LARGE SCALE GENOMIC DNA]</scope>
    <source>
        <strain evidence="5 6">DHOF10</strain>
    </source>
</reference>
<dbReference type="InterPro" id="IPR000795">
    <property type="entry name" value="T_Tr_GTP-bd_dom"/>
</dbReference>
<dbReference type="CDD" id="cd03691">
    <property type="entry name" value="BipA_TypA_II"/>
    <property type="match status" value="1"/>
</dbReference>
<dbReference type="PROSITE" id="PS51722">
    <property type="entry name" value="G_TR_2"/>
    <property type="match status" value="1"/>
</dbReference>
<dbReference type="CDD" id="cd01891">
    <property type="entry name" value="TypA_BipA"/>
    <property type="match status" value="1"/>
</dbReference>
<dbReference type="CDD" id="cd16263">
    <property type="entry name" value="BipA_III"/>
    <property type="match status" value="1"/>
</dbReference>
<dbReference type="InterPro" id="IPR000640">
    <property type="entry name" value="EFG_V-like"/>
</dbReference>
<dbReference type="AlphaFoldDB" id="A0A4Q1SJS4"/>
<evidence type="ECO:0000256" key="3">
    <source>
        <dbReference type="HAMAP-Rule" id="MF_00849"/>
    </source>
</evidence>
<dbReference type="GO" id="GO:0000027">
    <property type="term" value="P:ribosomal large subunit assembly"/>
    <property type="evidence" value="ECO:0007669"/>
    <property type="project" value="UniProtKB-UniRule"/>
</dbReference>
<dbReference type="GO" id="GO:0000049">
    <property type="term" value="F:tRNA binding"/>
    <property type="evidence" value="ECO:0007669"/>
    <property type="project" value="UniProtKB-KW"/>
</dbReference>
<dbReference type="Gene3D" id="3.30.70.240">
    <property type="match status" value="1"/>
</dbReference>
<dbReference type="InterPro" id="IPR047042">
    <property type="entry name" value="BipA_II"/>
</dbReference>
<dbReference type="HAMAP" id="MF_00849">
    <property type="entry name" value="BipA"/>
    <property type="match status" value="1"/>
</dbReference>
<proteinExistence type="inferred from homology"/>
<dbReference type="GO" id="GO:0010467">
    <property type="term" value="P:gene expression"/>
    <property type="evidence" value="ECO:0007669"/>
    <property type="project" value="UniProtKB-ARBA"/>
</dbReference>
<dbReference type="NCBIfam" id="TIGR00231">
    <property type="entry name" value="small_GTP"/>
    <property type="match status" value="1"/>
</dbReference>
<dbReference type="EC" id="3.6.5.-" evidence="3"/>
<dbReference type="FunFam" id="2.40.50.250:FF:000001">
    <property type="entry name" value="GTP-binding protein TypA"/>
    <property type="match status" value="1"/>
</dbReference>
<organism evidence="5 6">
    <name type="scientific">Silvibacterium dinghuense</name>
    <dbReference type="NCBI Taxonomy" id="1560006"/>
    <lineage>
        <taxon>Bacteria</taxon>
        <taxon>Pseudomonadati</taxon>
        <taxon>Acidobacteriota</taxon>
        <taxon>Terriglobia</taxon>
        <taxon>Terriglobales</taxon>
        <taxon>Acidobacteriaceae</taxon>
        <taxon>Silvibacterium</taxon>
    </lineage>
</organism>
<dbReference type="InterPro" id="IPR042116">
    <property type="entry name" value="TypA/BipA_C"/>
</dbReference>
<dbReference type="PROSITE" id="PS00301">
    <property type="entry name" value="G_TR_1"/>
    <property type="match status" value="1"/>
</dbReference>
<dbReference type="PRINTS" id="PR00315">
    <property type="entry name" value="ELONGATNFCT"/>
</dbReference>
<comment type="caution">
    <text evidence="5">The sequence shown here is derived from an EMBL/GenBank/DDBJ whole genome shotgun (WGS) entry which is preliminary data.</text>
</comment>
<dbReference type="OrthoDB" id="9804431at2"/>
<evidence type="ECO:0000259" key="4">
    <source>
        <dbReference type="PROSITE" id="PS51722"/>
    </source>
</evidence>
<evidence type="ECO:0000256" key="1">
    <source>
        <dbReference type="ARBA" id="ARBA00023134"/>
    </source>
</evidence>
<comment type="similarity">
    <text evidence="3">Belongs to the TRAFAC class translation factor GTPase superfamily. Classic translation factor GTPase family. BipA subfamily.</text>
</comment>
<dbReference type="Gene3D" id="2.40.50.250">
    <property type="entry name" value="bipa protein"/>
    <property type="match status" value="1"/>
</dbReference>
<keyword evidence="6" id="KW-1185">Reference proteome</keyword>
<dbReference type="GO" id="GO:0003924">
    <property type="term" value="F:GTPase activity"/>
    <property type="evidence" value="ECO:0007669"/>
    <property type="project" value="UniProtKB-UniRule"/>
</dbReference>
<dbReference type="PANTHER" id="PTHR42908">
    <property type="entry name" value="TRANSLATION ELONGATION FACTOR-RELATED"/>
    <property type="match status" value="1"/>
</dbReference>
<dbReference type="Pfam" id="PF21018">
    <property type="entry name" value="BipA_C"/>
    <property type="match status" value="1"/>
</dbReference>
<dbReference type="Gene3D" id="3.30.70.870">
    <property type="entry name" value="Elongation Factor G (Translational Gtpase), domain 3"/>
    <property type="match status" value="1"/>
</dbReference>
<keyword evidence="3" id="KW-0699">rRNA-binding</keyword>
<dbReference type="CDD" id="cd03710">
    <property type="entry name" value="BipA_TypA_C"/>
    <property type="match status" value="1"/>
</dbReference>
<dbReference type="Gene3D" id="3.40.50.300">
    <property type="entry name" value="P-loop containing nucleotide triphosphate hydrolases"/>
    <property type="match status" value="1"/>
</dbReference>
<dbReference type="FunFam" id="3.30.70.240:FF:000002">
    <property type="entry name" value="GTP-binding protein TypA"/>
    <property type="match status" value="1"/>
</dbReference>
<dbReference type="GO" id="GO:1990904">
    <property type="term" value="C:ribonucleoprotein complex"/>
    <property type="evidence" value="ECO:0007669"/>
    <property type="project" value="TreeGrafter"/>
</dbReference>
<dbReference type="GO" id="GO:0009409">
    <property type="term" value="P:response to cold"/>
    <property type="evidence" value="ECO:0007669"/>
    <property type="project" value="UniProtKB-ARBA"/>
</dbReference>
<dbReference type="NCBIfam" id="TIGR01394">
    <property type="entry name" value="TypA_BipA"/>
    <property type="match status" value="1"/>
</dbReference>
<dbReference type="GO" id="GO:0005829">
    <property type="term" value="C:cytosol"/>
    <property type="evidence" value="ECO:0007669"/>
    <property type="project" value="TreeGrafter"/>
</dbReference>
<dbReference type="InterPro" id="IPR006298">
    <property type="entry name" value="BipA"/>
</dbReference>
<dbReference type="Pfam" id="PF00679">
    <property type="entry name" value="EFG_C"/>
    <property type="match status" value="1"/>
</dbReference>
<dbReference type="FunFam" id="3.40.50.300:FF:000055">
    <property type="entry name" value="GTP-binding protein TypA"/>
    <property type="match status" value="1"/>
</dbReference>
<dbReference type="Proteomes" id="UP000290253">
    <property type="component" value="Unassembled WGS sequence"/>
</dbReference>
<dbReference type="FunFam" id="3.30.70.870:FF:000003">
    <property type="entry name" value="GTP-binding protein TypA"/>
    <property type="match status" value="1"/>
</dbReference>
<dbReference type="InterPro" id="IPR035647">
    <property type="entry name" value="EFG_III/V"/>
</dbReference>
<dbReference type="InterPro" id="IPR005225">
    <property type="entry name" value="Small_GTP-bd"/>
</dbReference>
<dbReference type="InterPro" id="IPR009000">
    <property type="entry name" value="Transl_B-barrel_sf"/>
</dbReference>
<keyword evidence="3" id="KW-0547">Nucleotide-binding</keyword>
<dbReference type="InterPro" id="IPR031157">
    <property type="entry name" value="G_TR_CS"/>
</dbReference>
<keyword evidence="3" id="KW-0694">RNA-binding</keyword>
<dbReference type="Pfam" id="PF03144">
    <property type="entry name" value="GTP_EFTU_D2"/>
    <property type="match status" value="1"/>
</dbReference>
<dbReference type="SUPFAM" id="SSF54980">
    <property type="entry name" value="EF-G C-terminal domain-like"/>
    <property type="match status" value="2"/>
</dbReference>
<dbReference type="Gene3D" id="2.40.30.10">
    <property type="entry name" value="Translation factors"/>
    <property type="match status" value="1"/>
</dbReference>
<keyword evidence="3" id="KW-0378">Hydrolase</keyword>
<dbReference type="InterPro" id="IPR035651">
    <property type="entry name" value="BipA_V"/>
</dbReference>
<feature type="binding site" evidence="3">
    <location>
        <begin position="16"/>
        <end position="21"/>
    </location>
    <ligand>
        <name>GTP</name>
        <dbReference type="ChEBI" id="CHEBI:37565"/>
    </ligand>
</feature>
<comment type="catalytic activity">
    <reaction evidence="2 3">
        <text>GTP + H2O = GDP + phosphate + H(+)</text>
        <dbReference type="Rhea" id="RHEA:19669"/>
        <dbReference type="ChEBI" id="CHEBI:15377"/>
        <dbReference type="ChEBI" id="CHEBI:15378"/>
        <dbReference type="ChEBI" id="CHEBI:37565"/>
        <dbReference type="ChEBI" id="CHEBI:43474"/>
        <dbReference type="ChEBI" id="CHEBI:58189"/>
    </reaction>
</comment>
<dbReference type="InterPro" id="IPR047043">
    <property type="entry name" value="BipA_III"/>
</dbReference>
<gene>
    <name evidence="5" type="primary">typA</name>
    <name evidence="3" type="synonym">bipA</name>
    <name evidence="5" type="ORF">ESZ00_07375</name>
</gene>
<accession>A0A4Q1SJS4</accession>
<keyword evidence="3" id="KW-0963">Cytoplasm</keyword>
<dbReference type="InterPro" id="IPR027417">
    <property type="entry name" value="P-loop_NTPase"/>
</dbReference>
<dbReference type="FunFam" id="2.40.30.10:FF:000016">
    <property type="entry name" value="GTP-binding protein TypA"/>
    <property type="match status" value="1"/>
</dbReference>
<keyword evidence="3" id="KW-0690">Ribosome biogenesis</keyword>
<feature type="domain" description="Tr-type G" evidence="4">
    <location>
        <begin position="4"/>
        <end position="199"/>
    </location>
</feature>
<dbReference type="InterPro" id="IPR048876">
    <property type="entry name" value="BipA_C"/>
</dbReference>
<evidence type="ECO:0000313" key="6">
    <source>
        <dbReference type="Proteomes" id="UP000290253"/>
    </source>
</evidence>
<protein>
    <recommendedName>
        <fullName evidence="3">Large ribosomal subunit assembly factor BipA</fullName>
        <ecNumber evidence="3">3.6.5.-</ecNumber>
    </recommendedName>
    <alternativeName>
        <fullName evidence="3">GTP-binding protein BipA</fullName>
    </alternativeName>
</protein>
<name>A0A4Q1SJS4_9BACT</name>
<comment type="subunit">
    <text evidence="3">Monomer.</text>
</comment>
<dbReference type="GO" id="GO:0019843">
    <property type="term" value="F:rRNA binding"/>
    <property type="evidence" value="ECO:0007669"/>
    <property type="project" value="UniProtKB-KW"/>
</dbReference>
<sequence length="604" mass="66845">MPVSTIRNIAIIAHVDHGKTTLVDAMLRQAGTFRANEAVADRVMDSNDLERERGITILAKNTAIFYKGHKINIVDTPGHADFGGEVERALKMVDGVMLLVDASEGPLPQTRYVLGKALEAGLPVIVTVNKIDRPDARPQEVLNEVYDLFIELDANEDQIEFPVLYTNGKLGLASTELGKIGTDLEPLFEQIITTIPTAKGDADGVLQVQVTNLDYSDYLGRLGIARVFNGTLKTGDEVYISKIDGKLEKTRITKLFSFSGLKRVDIEQTELGDIVAVAGVTGITIGETITSIDNPTPMPPIVIDEPTIAMQFSVNNSPMAGREGKYVTSRNLRERLDRELLTNVSIRVEDTGSPDAFKVLGRGELQLAILIEMMRREDFELMVGRPEIVTRTIDGKLMEPVEHVTIDVPDSFVGTVIERLGPRKGEMVKMHGHGRVRLEFRVPSRGLIGLRSELLTETRGTIVMNTIFDGYMPYQGEIPQRPTGALMSDRSGTTTSYALEGLEDRGVLFVPPGVEVYEGMIIGEHSRDNDLDVNVVREKKLTNMRASSSDEAVRLTPPRAMNLEQSIEFIAEDELVEVTPKSLRLRKKVLQANQRPKRHKQPQA</sequence>
<keyword evidence="1 3" id="KW-0342">GTP-binding</keyword>
<evidence type="ECO:0000256" key="2">
    <source>
        <dbReference type="ARBA" id="ARBA00048548"/>
    </source>
</evidence>
<dbReference type="InterPro" id="IPR047041">
    <property type="entry name" value="BipA_GTP-bd_dom"/>
</dbReference>
<evidence type="ECO:0000313" key="5">
    <source>
        <dbReference type="EMBL" id="RXS97685.1"/>
    </source>
</evidence>
<dbReference type="EMBL" id="SDMK01000001">
    <property type="protein sequence ID" value="RXS97685.1"/>
    <property type="molecule type" value="Genomic_DNA"/>
</dbReference>
<comment type="subcellular location">
    <subcellularLocation>
        <location evidence="3">Cytoplasm</location>
    </subcellularLocation>
    <text evidence="3">Binds to ribosomes.</text>
</comment>
<dbReference type="SUPFAM" id="SSF50447">
    <property type="entry name" value="Translation proteins"/>
    <property type="match status" value="1"/>
</dbReference>
<dbReference type="PANTHER" id="PTHR42908:SF8">
    <property type="entry name" value="TR-TYPE G DOMAIN-CONTAINING PROTEIN"/>
    <property type="match status" value="1"/>
</dbReference>
<feature type="binding site" evidence="3">
    <location>
        <begin position="129"/>
        <end position="132"/>
    </location>
    <ligand>
        <name>GTP</name>
        <dbReference type="ChEBI" id="CHEBI:37565"/>
    </ligand>
</feature>
<dbReference type="InterPro" id="IPR004161">
    <property type="entry name" value="EFTu-like_2"/>
</dbReference>
<keyword evidence="3" id="KW-0820">tRNA-binding</keyword>
<dbReference type="Pfam" id="PF00009">
    <property type="entry name" value="GTP_EFTU"/>
    <property type="match status" value="1"/>
</dbReference>
<comment type="function">
    <text evidence="3">A 50S ribosomal subunit assembly protein with GTPase activity, required for 50S subunit assembly at low temperatures, may also play a role in translation. Binds GTP and analogs. Binds the 70S ribosome between the 30S and 50S subunits, in a similar position as ribosome-bound EF-G; it contacts a number of ribosomal proteins, both rRNAs and the A-site tRNA.</text>
</comment>
<dbReference type="GO" id="GO:0043022">
    <property type="term" value="F:ribosome binding"/>
    <property type="evidence" value="ECO:0007669"/>
    <property type="project" value="UniProtKB-UniRule"/>
</dbReference>